<keyword evidence="3" id="KW-1185">Reference proteome</keyword>
<name>A0A346XY79_9ACTN</name>
<keyword evidence="1" id="KW-0472">Membrane</keyword>
<evidence type="ECO:0000313" key="3">
    <source>
        <dbReference type="Proteomes" id="UP000264006"/>
    </source>
</evidence>
<proteinExistence type="predicted"/>
<accession>A0A346XY79</accession>
<dbReference type="Proteomes" id="UP000264006">
    <property type="component" value="Chromosome"/>
</dbReference>
<dbReference type="KEGG" id="euz:DVS28_a2495"/>
<dbReference type="AlphaFoldDB" id="A0A346XY79"/>
<dbReference type="RefSeq" id="WP_114591713.1">
    <property type="nucleotide sequence ID" value="NZ_CP031165.1"/>
</dbReference>
<reference evidence="2 3" key="1">
    <citation type="submission" date="2018-09" db="EMBL/GenBank/DDBJ databases">
        <title>Complete genome sequence of Euzebya sp. DY32-46 isolated from seawater of Pacific Ocean.</title>
        <authorList>
            <person name="Xu L."/>
            <person name="Wu Y.-H."/>
            <person name="Xu X.-W."/>
        </authorList>
    </citation>
    <scope>NUCLEOTIDE SEQUENCE [LARGE SCALE GENOMIC DNA]</scope>
    <source>
        <strain evidence="2 3">DY32-46</strain>
    </source>
</reference>
<feature type="transmembrane region" description="Helical" evidence="1">
    <location>
        <begin position="31"/>
        <end position="51"/>
    </location>
</feature>
<feature type="transmembrane region" description="Helical" evidence="1">
    <location>
        <begin position="91"/>
        <end position="113"/>
    </location>
</feature>
<dbReference type="EMBL" id="CP031165">
    <property type="protein sequence ID" value="AXV07176.1"/>
    <property type="molecule type" value="Genomic_DNA"/>
</dbReference>
<keyword evidence="1" id="KW-1133">Transmembrane helix</keyword>
<evidence type="ECO:0000313" key="2">
    <source>
        <dbReference type="EMBL" id="AXV07176.1"/>
    </source>
</evidence>
<feature type="transmembrane region" description="Helical" evidence="1">
    <location>
        <begin position="57"/>
        <end position="79"/>
    </location>
</feature>
<protein>
    <submittedName>
        <fullName evidence="2">Uncharacterized protein</fullName>
    </submittedName>
</protein>
<keyword evidence="1" id="KW-0812">Transmembrane</keyword>
<evidence type="ECO:0000256" key="1">
    <source>
        <dbReference type="SAM" id="Phobius"/>
    </source>
</evidence>
<organism evidence="2 3">
    <name type="scientific">Euzebya pacifica</name>
    <dbReference type="NCBI Taxonomy" id="1608957"/>
    <lineage>
        <taxon>Bacteria</taxon>
        <taxon>Bacillati</taxon>
        <taxon>Actinomycetota</taxon>
        <taxon>Nitriliruptoria</taxon>
        <taxon>Euzebyales</taxon>
    </lineage>
</organism>
<gene>
    <name evidence="2" type="ORF">DVS28_a2495</name>
</gene>
<sequence>MTHAPPVAPTPRPWPPLWFGGHAPRSRGAVLLDRALAGIGWTALIVTWFFPFSASGLIAPGWAVLVVQALWVAHALLAARISHRHPRLVPLVVLQALLVWYASLTLGAAVLGWSP</sequence>
<dbReference type="OrthoDB" id="9846140at2"/>